<keyword evidence="1 5" id="KW-0245">EGF-like domain</keyword>
<gene>
    <name evidence="10" type="ORF">Bathy01g07240</name>
</gene>
<dbReference type="SUPFAM" id="SSF57196">
    <property type="entry name" value="EGF/Laminin"/>
    <property type="match status" value="1"/>
</dbReference>
<dbReference type="GO" id="GO:0007157">
    <property type="term" value="P:heterophilic cell-cell adhesion via plasma membrane cell adhesion molecules"/>
    <property type="evidence" value="ECO:0007669"/>
    <property type="project" value="TreeGrafter"/>
</dbReference>
<evidence type="ECO:0000313" key="10">
    <source>
        <dbReference type="EMBL" id="CCO14084.1"/>
    </source>
</evidence>
<dbReference type="GO" id="GO:0032991">
    <property type="term" value="C:protein-containing complex"/>
    <property type="evidence" value="ECO:0007669"/>
    <property type="project" value="TreeGrafter"/>
</dbReference>
<evidence type="ECO:0000313" key="11">
    <source>
        <dbReference type="Proteomes" id="UP000198341"/>
    </source>
</evidence>
<feature type="disulfide bond" evidence="5">
    <location>
        <begin position="116"/>
        <end position="125"/>
    </location>
</feature>
<evidence type="ECO:0000256" key="4">
    <source>
        <dbReference type="ARBA" id="ARBA00023157"/>
    </source>
</evidence>
<sequence length="372" mass="39108">MIAKRPHQSTNNLHAARFHVVLLSFFCVLLSVGFKEVRAASWNGSCQGPSCDDVPCGTTECKNGGYCDPDSLMKCLCPPDYGQSDCGVKVNACPGGVECYNDGLCPISGSGSGCRCDPHFTGNQCQTEVQNIQDCVGSNHYCLNSGVCNTGGLASCTCTGSYAGEHCEKSVNKCDEFHPVAYCENGGECAGSGCNCISGYYGAQCENIGIDPLGTSSTTSSKYTKKELTIGFAVVIILLVLAIVGTVCCVKQRQKRRNAQSIRRAAWSANPGPGAYVYENGAQLDYRTGERKGVQEIEMGGSPQATFHTPIGGEQNPHTPTVTPLSNASARAYQPPDDQFGSGGAYAVDSPSEIPNPVSAALALARKDQEGG</sequence>
<keyword evidence="11" id="KW-1185">Reference proteome</keyword>
<reference evidence="10 11" key="1">
    <citation type="submission" date="2011-10" db="EMBL/GenBank/DDBJ databases">
        <authorList>
            <person name="Genoscope - CEA"/>
        </authorList>
    </citation>
    <scope>NUCLEOTIDE SEQUENCE [LARGE SCALE GENOMIC DNA]</scope>
    <source>
        <strain evidence="10 11">RCC 1105</strain>
    </source>
</reference>
<dbReference type="Gene3D" id="2.10.25.10">
    <property type="entry name" value="Laminin"/>
    <property type="match status" value="2"/>
</dbReference>
<evidence type="ECO:0000256" key="8">
    <source>
        <dbReference type="SAM" id="SignalP"/>
    </source>
</evidence>
<evidence type="ECO:0000256" key="3">
    <source>
        <dbReference type="ARBA" id="ARBA00022737"/>
    </source>
</evidence>
<keyword evidence="7" id="KW-0812">Transmembrane</keyword>
<feature type="domain" description="EGF-like" evidence="9">
    <location>
        <begin position="89"/>
        <end position="126"/>
    </location>
</feature>
<feature type="domain" description="EGF-like" evidence="9">
    <location>
        <begin position="52"/>
        <end position="87"/>
    </location>
</feature>
<dbReference type="GeneID" id="19018458"/>
<feature type="compositionally biased region" description="Polar residues" evidence="6">
    <location>
        <begin position="316"/>
        <end position="329"/>
    </location>
</feature>
<accession>K8E917</accession>
<organism evidence="10 11">
    <name type="scientific">Bathycoccus prasinos</name>
    <dbReference type="NCBI Taxonomy" id="41875"/>
    <lineage>
        <taxon>Eukaryota</taxon>
        <taxon>Viridiplantae</taxon>
        <taxon>Chlorophyta</taxon>
        <taxon>Mamiellophyceae</taxon>
        <taxon>Mamiellales</taxon>
        <taxon>Bathycoccaceae</taxon>
        <taxon>Bathycoccus</taxon>
    </lineage>
</organism>
<dbReference type="PROSITE" id="PS50026">
    <property type="entry name" value="EGF_3"/>
    <property type="match status" value="3"/>
</dbReference>
<keyword evidence="4 5" id="KW-1015">Disulfide bond</keyword>
<feature type="transmembrane region" description="Helical" evidence="7">
    <location>
        <begin position="228"/>
        <end position="250"/>
    </location>
</feature>
<dbReference type="PANTHER" id="PTHR24049">
    <property type="entry name" value="CRUMBS FAMILY MEMBER"/>
    <property type="match status" value="1"/>
</dbReference>
<dbReference type="EMBL" id="FO082278">
    <property type="protein sequence ID" value="CCO14084.1"/>
    <property type="molecule type" value="Genomic_DNA"/>
</dbReference>
<keyword evidence="3" id="KW-0677">Repeat</keyword>
<feature type="signal peptide" evidence="8">
    <location>
        <begin position="1"/>
        <end position="39"/>
    </location>
</feature>
<proteinExistence type="predicted"/>
<protein>
    <submittedName>
        <fullName evidence="10">PREDICTED: similar to fibropellin Ia</fullName>
    </submittedName>
</protein>
<dbReference type="GO" id="GO:0005886">
    <property type="term" value="C:plasma membrane"/>
    <property type="evidence" value="ECO:0007669"/>
    <property type="project" value="TreeGrafter"/>
</dbReference>
<keyword evidence="7" id="KW-0472">Membrane</keyword>
<evidence type="ECO:0000256" key="6">
    <source>
        <dbReference type="SAM" id="MobiDB-lite"/>
    </source>
</evidence>
<dbReference type="GO" id="GO:0045197">
    <property type="term" value="P:establishment or maintenance of epithelial cell apical/basal polarity"/>
    <property type="evidence" value="ECO:0007669"/>
    <property type="project" value="TreeGrafter"/>
</dbReference>
<dbReference type="InterPro" id="IPR000742">
    <property type="entry name" value="EGF"/>
</dbReference>
<dbReference type="Proteomes" id="UP000198341">
    <property type="component" value="Chromosome 1"/>
</dbReference>
<dbReference type="RefSeq" id="XP_007515205.1">
    <property type="nucleotide sequence ID" value="XM_007515143.1"/>
</dbReference>
<dbReference type="OrthoDB" id="430340at2759"/>
<dbReference type="PROSITE" id="PS01186">
    <property type="entry name" value="EGF_2"/>
    <property type="match status" value="1"/>
</dbReference>
<name>K8E917_9CHLO</name>
<evidence type="ECO:0000256" key="2">
    <source>
        <dbReference type="ARBA" id="ARBA00022729"/>
    </source>
</evidence>
<dbReference type="InterPro" id="IPR051022">
    <property type="entry name" value="Notch_Cell-Fate_Det"/>
</dbReference>
<evidence type="ECO:0000259" key="9">
    <source>
        <dbReference type="PROSITE" id="PS50026"/>
    </source>
</evidence>
<dbReference type="PANTHER" id="PTHR24049:SF22">
    <property type="entry name" value="DROSOPHILA CRUMBS HOMOLOG"/>
    <property type="match status" value="1"/>
</dbReference>
<feature type="region of interest" description="Disordered" evidence="6">
    <location>
        <begin position="310"/>
        <end position="355"/>
    </location>
</feature>
<evidence type="ECO:0000256" key="1">
    <source>
        <dbReference type="ARBA" id="ARBA00022536"/>
    </source>
</evidence>
<dbReference type="SMART" id="SM00181">
    <property type="entry name" value="EGF"/>
    <property type="match status" value="4"/>
</dbReference>
<feature type="disulfide bond" evidence="5">
    <location>
        <begin position="77"/>
        <end position="86"/>
    </location>
</feature>
<dbReference type="STRING" id="41875.K8E917"/>
<dbReference type="PROSITE" id="PS00022">
    <property type="entry name" value="EGF_1"/>
    <property type="match status" value="3"/>
</dbReference>
<keyword evidence="2 8" id="KW-0732">Signal</keyword>
<dbReference type="KEGG" id="bpg:Bathy01g07240"/>
<comment type="caution">
    <text evidence="5">Lacks conserved residue(s) required for the propagation of feature annotation.</text>
</comment>
<feature type="chain" id="PRO_5003916982" evidence="8">
    <location>
        <begin position="40"/>
        <end position="372"/>
    </location>
</feature>
<evidence type="ECO:0000256" key="7">
    <source>
        <dbReference type="SAM" id="Phobius"/>
    </source>
</evidence>
<feature type="disulfide bond" evidence="5">
    <location>
        <begin position="158"/>
        <end position="167"/>
    </location>
</feature>
<evidence type="ECO:0000256" key="5">
    <source>
        <dbReference type="PROSITE-ProRule" id="PRU00076"/>
    </source>
</evidence>
<dbReference type="AlphaFoldDB" id="K8E917"/>
<feature type="domain" description="EGF-like" evidence="9">
    <location>
        <begin position="131"/>
        <end position="168"/>
    </location>
</feature>
<dbReference type="eggNOG" id="KOG1219">
    <property type="taxonomic scope" value="Eukaryota"/>
</dbReference>
<keyword evidence="7" id="KW-1133">Transmembrane helix</keyword>